<keyword evidence="6 11" id="KW-0067">ATP-binding</keyword>
<dbReference type="Gene3D" id="3.90.740.10">
    <property type="entry name" value="Valyl/Leucyl/Isoleucyl-tRNA synthetase, editing domain"/>
    <property type="match status" value="1"/>
</dbReference>
<evidence type="ECO:0000256" key="4">
    <source>
        <dbReference type="ARBA" id="ARBA00022598"/>
    </source>
</evidence>
<comment type="catalytic activity">
    <reaction evidence="10">
        <text>tRNA(Ile) + L-isoleucine + ATP = L-isoleucyl-tRNA(Ile) + AMP + diphosphate</text>
        <dbReference type="Rhea" id="RHEA:11060"/>
        <dbReference type="Rhea" id="RHEA-COMP:9666"/>
        <dbReference type="Rhea" id="RHEA-COMP:9695"/>
        <dbReference type="ChEBI" id="CHEBI:30616"/>
        <dbReference type="ChEBI" id="CHEBI:33019"/>
        <dbReference type="ChEBI" id="CHEBI:58045"/>
        <dbReference type="ChEBI" id="CHEBI:78442"/>
        <dbReference type="ChEBI" id="CHEBI:78528"/>
        <dbReference type="ChEBI" id="CHEBI:456215"/>
        <dbReference type="EC" id="6.1.1.5"/>
    </reaction>
</comment>
<proteinExistence type="inferred from homology"/>
<comment type="caution">
    <text evidence="16">The sequence shown here is derived from an EMBL/GenBank/DDBJ whole genome shotgun (WGS) entry which is preliminary data.</text>
</comment>
<dbReference type="EMBL" id="CAKOGP040001112">
    <property type="protein sequence ID" value="CAJ1942374.1"/>
    <property type="molecule type" value="Genomic_DNA"/>
</dbReference>
<dbReference type="HAMAP" id="MF_02002">
    <property type="entry name" value="Ile_tRNA_synth_type1"/>
    <property type="match status" value="1"/>
</dbReference>
<evidence type="ECO:0000256" key="2">
    <source>
        <dbReference type="ARBA" id="ARBA00013165"/>
    </source>
</evidence>
<keyword evidence="3" id="KW-0963">Cytoplasm</keyword>
<dbReference type="InterPro" id="IPR014729">
    <property type="entry name" value="Rossmann-like_a/b/a_fold"/>
</dbReference>
<dbReference type="FunFam" id="3.40.50.620:FF:000152">
    <property type="entry name" value="Isoleucine--tRNA ligase"/>
    <property type="match status" value="1"/>
</dbReference>
<dbReference type="SUPFAM" id="SSF50677">
    <property type="entry name" value="ValRS/IleRS/LeuRS editing domain"/>
    <property type="match status" value="1"/>
</dbReference>
<evidence type="ECO:0000259" key="15">
    <source>
        <dbReference type="Pfam" id="PF08264"/>
    </source>
</evidence>
<feature type="chain" id="PRO_5042021519" description="isoleucine--tRNA ligase" evidence="13">
    <location>
        <begin position="17"/>
        <end position="1050"/>
    </location>
</feature>
<dbReference type="GO" id="GO:0000049">
    <property type="term" value="F:tRNA binding"/>
    <property type="evidence" value="ECO:0007669"/>
    <property type="project" value="InterPro"/>
</dbReference>
<dbReference type="PRINTS" id="PR00984">
    <property type="entry name" value="TRNASYNTHILE"/>
</dbReference>
<feature type="domain" description="Methionyl/Valyl/Leucyl/Isoleucyl-tRNA synthetase anticodon-binding" evidence="15">
    <location>
        <begin position="762"/>
        <end position="914"/>
    </location>
</feature>
<evidence type="ECO:0000259" key="14">
    <source>
        <dbReference type="Pfam" id="PF00133"/>
    </source>
</evidence>
<dbReference type="SUPFAM" id="SSF47323">
    <property type="entry name" value="Anticodon-binding domain of a subclass of class I aminoacyl-tRNA synthetases"/>
    <property type="match status" value="1"/>
</dbReference>
<accession>A0AAD2FI39</accession>
<dbReference type="GO" id="GO:0006428">
    <property type="term" value="P:isoleucyl-tRNA aminoacylation"/>
    <property type="evidence" value="ECO:0007669"/>
    <property type="project" value="InterPro"/>
</dbReference>
<evidence type="ECO:0000256" key="7">
    <source>
        <dbReference type="ARBA" id="ARBA00022917"/>
    </source>
</evidence>
<dbReference type="PANTHER" id="PTHR42765:SF1">
    <property type="entry name" value="ISOLEUCINE--TRNA LIGASE, MITOCHONDRIAL"/>
    <property type="match status" value="1"/>
</dbReference>
<evidence type="ECO:0000313" key="17">
    <source>
        <dbReference type="Proteomes" id="UP001295423"/>
    </source>
</evidence>
<dbReference type="GO" id="GO:0002161">
    <property type="term" value="F:aminoacyl-tRNA deacylase activity"/>
    <property type="evidence" value="ECO:0007669"/>
    <property type="project" value="InterPro"/>
</dbReference>
<dbReference type="Pfam" id="PF08264">
    <property type="entry name" value="Anticodon_1"/>
    <property type="match status" value="1"/>
</dbReference>
<dbReference type="PROSITE" id="PS00178">
    <property type="entry name" value="AA_TRNA_LIGASE_I"/>
    <property type="match status" value="1"/>
</dbReference>
<dbReference type="AlphaFoldDB" id="A0AAD2FI39"/>
<dbReference type="InterPro" id="IPR023585">
    <property type="entry name" value="Ile-tRNA-ligase_type1"/>
</dbReference>
<dbReference type="Gene3D" id="3.40.50.620">
    <property type="entry name" value="HUPs"/>
    <property type="match status" value="2"/>
</dbReference>
<keyword evidence="4 11" id="KW-0436">Ligase</keyword>
<dbReference type="NCBIfam" id="TIGR00392">
    <property type="entry name" value="ileS"/>
    <property type="match status" value="1"/>
</dbReference>
<keyword evidence="5 11" id="KW-0547">Nucleotide-binding</keyword>
<keyword evidence="13" id="KW-0732">Signal</keyword>
<dbReference type="InterPro" id="IPR013155">
    <property type="entry name" value="M/V/L/I-tRNA-synth_anticd-bd"/>
</dbReference>
<dbReference type="InterPro" id="IPR009080">
    <property type="entry name" value="tRNAsynth_Ia_anticodon-bd"/>
</dbReference>
<dbReference type="InterPro" id="IPR002301">
    <property type="entry name" value="Ile-tRNA-ligase"/>
</dbReference>
<dbReference type="InterPro" id="IPR050081">
    <property type="entry name" value="Ile-tRNA_ligase"/>
</dbReference>
<dbReference type="InterPro" id="IPR033708">
    <property type="entry name" value="Anticodon_Ile_BEm"/>
</dbReference>
<dbReference type="InterPro" id="IPR009008">
    <property type="entry name" value="Val/Leu/Ile-tRNA-synth_edit"/>
</dbReference>
<dbReference type="GO" id="GO:0005524">
    <property type="term" value="F:ATP binding"/>
    <property type="evidence" value="ECO:0007669"/>
    <property type="project" value="UniProtKB-KW"/>
</dbReference>
<dbReference type="Gene3D" id="1.10.730.20">
    <property type="match status" value="1"/>
</dbReference>
<dbReference type="Pfam" id="PF00133">
    <property type="entry name" value="tRNA-synt_1"/>
    <property type="match status" value="1"/>
</dbReference>
<keyword evidence="17" id="KW-1185">Reference proteome</keyword>
<evidence type="ECO:0000256" key="3">
    <source>
        <dbReference type="ARBA" id="ARBA00022490"/>
    </source>
</evidence>
<evidence type="ECO:0000256" key="11">
    <source>
        <dbReference type="RuleBase" id="RU363035"/>
    </source>
</evidence>
<evidence type="ECO:0000256" key="1">
    <source>
        <dbReference type="ARBA" id="ARBA00005594"/>
    </source>
</evidence>
<dbReference type="GO" id="GO:0005739">
    <property type="term" value="C:mitochondrion"/>
    <property type="evidence" value="ECO:0007669"/>
    <property type="project" value="TreeGrafter"/>
</dbReference>
<dbReference type="InterPro" id="IPR001412">
    <property type="entry name" value="aa-tRNA-synth_I_CS"/>
</dbReference>
<feature type="signal peptide" evidence="13">
    <location>
        <begin position="1"/>
        <end position="16"/>
    </location>
</feature>
<feature type="domain" description="Aminoacyl-tRNA synthetase class Ia" evidence="14">
    <location>
        <begin position="86"/>
        <end position="713"/>
    </location>
</feature>
<reference evidence="16" key="1">
    <citation type="submission" date="2023-08" db="EMBL/GenBank/DDBJ databases">
        <authorList>
            <person name="Audoor S."/>
            <person name="Bilcke G."/>
        </authorList>
    </citation>
    <scope>NUCLEOTIDE SEQUENCE</scope>
</reference>
<protein>
    <recommendedName>
        <fullName evidence="2">isoleucine--tRNA ligase</fullName>
        <ecNumber evidence="2">6.1.1.5</ecNumber>
    </recommendedName>
    <alternativeName>
        <fullName evidence="9">Isoleucyl-tRNA synthetase</fullName>
    </alternativeName>
</protein>
<organism evidence="16 17">
    <name type="scientific">Cylindrotheca closterium</name>
    <dbReference type="NCBI Taxonomy" id="2856"/>
    <lineage>
        <taxon>Eukaryota</taxon>
        <taxon>Sar</taxon>
        <taxon>Stramenopiles</taxon>
        <taxon>Ochrophyta</taxon>
        <taxon>Bacillariophyta</taxon>
        <taxon>Bacillariophyceae</taxon>
        <taxon>Bacillariophycidae</taxon>
        <taxon>Bacillariales</taxon>
        <taxon>Bacillariaceae</taxon>
        <taxon>Cylindrotheca</taxon>
    </lineage>
</organism>
<dbReference type="GO" id="GO:0032543">
    <property type="term" value="P:mitochondrial translation"/>
    <property type="evidence" value="ECO:0007669"/>
    <property type="project" value="TreeGrafter"/>
</dbReference>
<evidence type="ECO:0000256" key="12">
    <source>
        <dbReference type="SAM" id="MobiDB-lite"/>
    </source>
</evidence>
<name>A0AAD2FI39_9STRA</name>
<dbReference type="SUPFAM" id="SSF52374">
    <property type="entry name" value="Nucleotidylyl transferase"/>
    <property type="match status" value="1"/>
</dbReference>
<dbReference type="CDD" id="cd07960">
    <property type="entry name" value="Anticodon_Ia_Ile_BEm"/>
    <property type="match status" value="1"/>
</dbReference>
<dbReference type="EC" id="6.1.1.5" evidence="2"/>
<dbReference type="CDD" id="cd00818">
    <property type="entry name" value="IleRS_core"/>
    <property type="match status" value="1"/>
</dbReference>
<keyword evidence="8 11" id="KW-0030">Aminoacyl-tRNA synthetase</keyword>
<evidence type="ECO:0000256" key="6">
    <source>
        <dbReference type="ARBA" id="ARBA00022840"/>
    </source>
</evidence>
<evidence type="ECO:0000256" key="8">
    <source>
        <dbReference type="ARBA" id="ARBA00023146"/>
    </source>
</evidence>
<evidence type="ECO:0000313" key="16">
    <source>
        <dbReference type="EMBL" id="CAJ1942374.1"/>
    </source>
</evidence>
<dbReference type="Proteomes" id="UP001295423">
    <property type="component" value="Unassembled WGS sequence"/>
</dbReference>
<dbReference type="InterPro" id="IPR002300">
    <property type="entry name" value="aa-tRNA-synth_Ia"/>
</dbReference>
<dbReference type="FunFam" id="1.10.730.20:FF:000001">
    <property type="entry name" value="Isoleucine--tRNA ligase"/>
    <property type="match status" value="1"/>
</dbReference>
<feature type="region of interest" description="Disordered" evidence="12">
    <location>
        <begin position="38"/>
        <end position="57"/>
    </location>
</feature>
<evidence type="ECO:0000256" key="10">
    <source>
        <dbReference type="ARBA" id="ARBA00048359"/>
    </source>
</evidence>
<evidence type="ECO:0000256" key="5">
    <source>
        <dbReference type="ARBA" id="ARBA00022741"/>
    </source>
</evidence>
<dbReference type="Gene3D" id="1.10.10.830">
    <property type="entry name" value="Ile-tRNA synthetase CP2 domain-like"/>
    <property type="match status" value="1"/>
</dbReference>
<evidence type="ECO:0000256" key="13">
    <source>
        <dbReference type="SAM" id="SignalP"/>
    </source>
</evidence>
<dbReference type="PANTHER" id="PTHR42765">
    <property type="entry name" value="SOLEUCYL-TRNA SYNTHETASE"/>
    <property type="match status" value="1"/>
</dbReference>
<gene>
    <name evidence="16" type="ORF">CYCCA115_LOCUS7915</name>
</gene>
<evidence type="ECO:0000256" key="9">
    <source>
        <dbReference type="ARBA" id="ARBA00032665"/>
    </source>
</evidence>
<dbReference type="GO" id="GO:0004822">
    <property type="term" value="F:isoleucine-tRNA ligase activity"/>
    <property type="evidence" value="ECO:0007669"/>
    <property type="project" value="UniProtKB-EC"/>
</dbReference>
<comment type="similarity">
    <text evidence="1 11">Belongs to the class-I aminoacyl-tRNA synthetase family.</text>
</comment>
<keyword evidence="7 11" id="KW-0648">Protein biosynthesis</keyword>
<sequence>MKLIAVAMIYYLSVLSLRGPQGAARAFQHRNVPFARRAASTSLNAKGKGGGGGGGKKPKNPFASTIFLPDTQFSQRANAIKREPEIQKYWSEIDIYKKLSEAAPKERFILHDGPPYANGSLHCGHALNKILKDFINRKQVLNGRQVHYIPGWDCHGLPIELKVLQTMKSKERQALTPITLREKAAEFAKATVEQQSESFQRYGVFGDFDKPYMTLQPEFEAAQIRVFGEMFKKGFIFRGRKPVHWSPSSRTALAEAELEYPEGHISKSIYVGFPIDAPSDAIKEFHSDGSPVKVAIWTTTPWTMPANMAIAVNPELSYSIVENEKCGRLIVATDLMGALAGKLGLEEETPFNVLCTVTGADLVGTTYSHPLYDRISPVLAGGDYITTESGTGLVHTAPGHGQEDYQTGLKNGLELLSPVDDVGKFTIEAGEKFVGMSVLGDGNQAIIDALTEAGALLKVEDYGHKYPYDWRTKKPTIFRATDQWFASVEGFREDALKAVDQVQWVPEVGKNRINSFVVGRGDWCISRQRAWGVPIPVFYDRETGNEVLLDDSTLDHIEKIFAEQGSDAWWKLDEKDLLPDKYKDEADKWKKGTDTMDVWFDSGSSWAGVASAREELGYPADLYLEGSDQHRGWFQSSLLTSTAVNGHAPYKTVLTHGFVLDEKGFKMSKSLGNVIDPVQIIEGGNNKKLEPAYGADVLRLWVASVDYSGDVNIGPNIIKQTFESYRKLRNTARYLVGNLADFVPEGQPNSNAIPYEDLPSLDKWMLGRLSAVMKEVDEAMDQYQFQRAVQELVRFASADMSNFYLDVAKDRLYISAIDDARRRSCQTVIHALLEGFTKALAPILPHMAEDIWQNLPYTKPTESVFEGGWPEALTKFEDFDTDQWDFVRSLRDDVNKVLESARTDKLVGASLDAAAYVYIPDEDKRKMLQALVGDEHLVVPAVKTNGVDELRTVLMMSQVHLVDSPEAISEACDEKYMSVGETTSGCVIGVTKAAGVKCERCWFYDTTLGEDDSLAHSDVCQRCNHAIEAWEEATGETFSKPVVEEEQPVA</sequence>